<accession>A0A1Z5K3D7</accession>
<evidence type="ECO:0000313" key="3">
    <source>
        <dbReference type="Proteomes" id="UP000198406"/>
    </source>
</evidence>
<dbReference type="InParanoid" id="A0A1Z5K3D7"/>
<proteinExistence type="predicted"/>
<dbReference type="EMBL" id="BDSP01000150">
    <property type="protein sequence ID" value="GAX20591.1"/>
    <property type="molecule type" value="Genomic_DNA"/>
</dbReference>
<feature type="region of interest" description="Disordered" evidence="1">
    <location>
        <begin position="1"/>
        <end position="20"/>
    </location>
</feature>
<dbReference type="Proteomes" id="UP000198406">
    <property type="component" value="Unassembled WGS sequence"/>
</dbReference>
<protein>
    <submittedName>
        <fullName evidence="2">Uncharacterized protein</fullName>
    </submittedName>
</protein>
<sequence length="189" mass="21447">MGSDEIRRRVRERHAHRIHPKQPLKVEQYAPSRHGLAKEHAFSLTADTSASTENYTLNRTQALRGDESSRRYHSFQTPRRFGKPDILDLSQDSLPAGAARGRSFLHTSVAEFPSLQFQKIPRLPADRNNLSMDLNNPMAPANEFRIPLGSLPNESFEFSAIATDVSRTTNRTFDFDDDMPDDERHASSL</sequence>
<keyword evidence="3" id="KW-1185">Reference proteome</keyword>
<organism evidence="2 3">
    <name type="scientific">Fistulifera solaris</name>
    <name type="common">Oleaginous diatom</name>
    <dbReference type="NCBI Taxonomy" id="1519565"/>
    <lineage>
        <taxon>Eukaryota</taxon>
        <taxon>Sar</taxon>
        <taxon>Stramenopiles</taxon>
        <taxon>Ochrophyta</taxon>
        <taxon>Bacillariophyta</taxon>
        <taxon>Bacillariophyceae</taxon>
        <taxon>Bacillariophycidae</taxon>
        <taxon>Naviculales</taxon>
        <taxon>Naviculaceae</taxon>
        <taxon>Fistulifera</taxon>
    </lineage>
</organism>
<dbReference type="AlphaFoldDB" id="A0A1Z5K3D7"/>
<comment type="caution">
    <text evidence="2">The sequence shown here is derived from an EMBL/GenBank/DDBJ whole genome shotgun (WGS) entry which is preliminary data.</text>
</comment>
<name>A0A1Z5K3D7_FISSO</name>
<gene>
    <name evidence="2" type="ORF">FisN_3Hu558</name>
</gene>
<reference evidence="2 3" key="1">
    <citation type="journal article" date="2015" name="Plant Cell">
        <title>Oil accumulation by the oleaginous diatom Fistulifera solaris as revealed by the genome and transcriptome.</title>
        <authorList>
            <person name="Tanaka T."/>
            <person name="Maeda Y."/>
            <person name="Veluchamy A."/>
            <person name="Tanaka M."/>
            <person name="Abida H."/>
            <person name="Marechal E."/>
            <person name="Bowler C."/>
            <person name="Muto M."/>
            <person name="Sunaga Y."/>
            <person name="Tanaka M."/>
            <person name="Yoshino T."/>
            <person name="Taniguchi T."/>
            <person name="Fukuda Y."/>
            <person name="Nemoto M."/>
            <person name="Matsumoto M."/>
            <person name="Wong P.S."/>
            <person name="Aburatani S."/>
            <person name="Fujibuchi W."/>
        </authorList>
    </citation>
    <scope>NUCLEOTIDE SEQUENCE [LARGE SCALE GENOMIC DNA]</scope>
    <source>
        <strain evidence="2 3">JPCC DA0580</strain>
    </source>
</reference>
<evidence type="ECO:0000256" key="1">
    <source>
        <dbReference type="SAM" id="MobiDB-lite"/>
    </source>
</evidence>
<feature type="compositionally biased region" description="Basic residues" evidence="1">
    <location>
        <begin position="8"/>
        <end position="20"/>
    </location>
</feature>
<evidence type="ECO:0000313" key="2">
    <source>
        <dbReference type="EMBL" id="GAX20591.1"/>
    </source>
</evidence>